<dbReference type="AlphaFoldDB" id="A0A8H7Z915"/>
<dbReference type="GeneID" id="93653757"/>
<organism evidence="2 3">
    <name type="scientific">Candida metapsilosis</name>
    <dbReference type="NCBI Taxonomy" id="273372"/>
    <lineage>
        <taxon>Eukaryota</taxon>
        <taxon>Fungi</taxon>
        <taxon>Dikarya</taxon>
        <taxon>Ascomycota</taxon>
        <taxon>Saccharomycotina</taxon>
        <taxon>Pichiomycetes</taxon>
        <taxon>Debaryomycetaceae</taxon>
        <taxon>Candida/Lodderomyces clade</taxon>
        <taxon>Candida</taxon>
    </lineage>
</organism>
<sequence>MRFATLVLLAASLINAAEPPKDPTTAELDIYSDKDCKNKIDAIPIEMTDNSGNGGACYDFTKYAGQYLGDMTLVHSVLSNYKDADCNELDGRGNKIPDYQECWQIPEGLYFRWQYFDVPDISNPLCCA</sequence>
<dbReference type="Proteomes" id="UP000669133">
    <property type="component" value="Unassembled WGS sequence"/>
</dbReference>
<feature type="chain" id="PRO_5034047768" evidence="1">
    <location>
        <begin position="17"/>
        <end position="128"/>
    </location>
</feature>
<name>A0A8H7Z915_9ASCO</name>
<dbReference type="RefSeq" id="XP_067546609.1">
    <property type="nucleotide sequence ID" value="XM_067694272.1"/>
</dbReference>
<proteinExistence type="predicted"/>
<evidence type="ECO:0000256" key="1">
    <source>
        <dbReference type="SAM" id="SignalP"/>
    </source>
</evidence>
<feature type="signal peptide" evidence="1">
    <location>
        <begin position="1"/>
        <end position="16"/>
    </location>
</feature>
<gene>
    <name evidence="2" type="ORF">I9W82_005128</name>
</gene>
<accession>A0A8H7Z915</accession>
<dbReference type="OrthoDB" id="10419489at2759"/>
<protein>
    <submittedName>
        <fullName evidence="2">Uncharacterized protein</fullName>
    </submittedName>
</protein>
<evidence type="ECO:0000313" key="2">
    <source>
        <dbReference type="EMBL" id="KAG5417493.1"/>
    </source>
</evidence>
<comment type="caution">
    <text evidence="2">The sequence shown here is derived from an EMBL/GenBank/DDBJ whole genome shotgun (WGS) entry which is preliminary data.</text>
</comment>
<evidence type="ECO:0000313" key="3">
    <source>
        <dbReference type="Proteomes" id="UP000669133"/>
    </source>
</evidence>
<keyword evidence="1" id="KW-0732">Signal</keyword>
<keyword evidence="3" id="KW-1185">Reference proteome</keyword>
<dbReference type="EMBL" id="JAEOAQ010000007">
    <property type="protein sequence ID" value="KAG5417493.1"/>
    <property type="molecule type" value="Genomic_DNA"/>
</dbReference>
<reference evidence="2 3" key="1">
    <citation type="submission" date="2020-12" db="EMBL/GenBank/DDBJ databases">
        <title>Effect of drift, selection, and recombination on the evolution of hybrid genomes in Candida yeast pathogens.</title>
        <authorList>
            <person name="Mixao V."/>
            <person name="Ksiezopolska E."/>
            <person name="Saus E."/>
            <person name="Boekhout T."/>
            <person name="Gacser A."/>
            <person name="Gabaldon T."/>
        </authorList>
    </citation>
    <scope>NUCLEOTIDE SEQUENCE [LARGE SCALE GENOMIC DNA]</scope>
    <source>
        <strain evidence="2 3">BP57</strain>
    </source>
</reference>